<dbReference type="Gene3D" id="1.10.3090.10">
    <property type="entry name" value="cca-adding enzyme, domain 2"/>
    <property type="match status" value="1"/>
</dbReference>
<keyword evidence="6" id="KW-0547">Nucleotide-binding</keyword>
<gene>
    <name evidence="10" type="ordered locus">Spico_0521</name>
</gene>
<dbReference type="PANTHER" id="PTHR46173:SF1">
    <property type="entry name" value="CCA TRNA NUCLEOTIDYLTRANSFERASE 1, MITOCHONDRIAL"/>
    <property type="match status" value="1"/>
</dbReference>
<dbReference type="Pfam" id="PF12627">
    <property type="entry name" value="PolyA_pol_RNAbd"/>
    <property type="match status" value="1"/>
</dbReference>
<dbReference type="EMBL" id="CP002659">
    <property type="protein sequence ID" value="AEC01749.1"/>
    <property type="molecule type" value="Genomic_DNA"/>
</dbReference>
<keyword evidence="3" id="KW-0819">tRNA processing</keyword>
<dbReference type="SUPFAM" id="SSF81891">
    <property type="entry name" value="Poly A polymerase C-terminal region-like"/>
    <property type="match status" value="1"/>
</dbReference>
<dbReference type="OrthoDB" id="9805698at2"/>
<comment type="similarity">
    <text evidence="8">Belongs to the tRNA nucleotidyltransferase/poly(A) polymerase family.</text>
</comment>
<dbReference type="CDD" id="cd05398">
    <property type="entry name" value="NT_ClassII-CCAase"/>
    <property type="match status" value="1"/>
</dbReference>
<sequence length="475" mass="52842">MAEDLTKHPPPASLFHVKNYPVPAHIQEFSSFFARKGLSLYIVGGAVRDWLLGIRNEDFDFATDAMPEEVMDTFHKVIPTGIKHGTVTVLFRKQQYEVTTFRVDGDYSDGRHPDSVAFVRNLEQDLARRDFTINALAVNAYTGVLTDLHDGIGDLKRKVIRAIGDPEARLSEDALRIVRACRFAGKLGFAIEDKTFTAMKKLSPGLEAVSGERIHEELSRMLLGARPSACLRLLQECDALKIFMPELDACVGIEQGGYHIHDVFTHSLLACDAAAKNGASLNVRYAALFHDIGKPETRGGTIAGGHTFYKHEFVSERLTAMVCERLKFSRADTERILLLVRSHMLHYTEDWTDAAVRRFIRRIGVDALDELFALHMADQEAIAGKSSMLTLGRLPDRIREQLHAGTALSVKDLTVDGKVLMAAGIPAGRHMGTIFQDLLELVTDSPEKNTPEILIAEAQMRYRKIKEQSSTLSGT</sequence>
<dbReference type="STRING" id="760011.Spico_0521"/>
<organism evidence="10 11">
    <name type="scientific">Parasphaerochaeta coccoides (strain ATCC BAA-1237 / DSM 17374 / SPN1)</name>
    <name type="common">Sphaerochaeta coccoides</name>
    <dbReference type="NCBI Taxonomy" id="760011"/>
    <lineage>
        <taxon>Bacteria</taxon>
        <taxon>Pseudomonadati</taxon>
        <taxon>Spirochaetota</taxon>
        <taxon>Spirochaetia</taxon>
        <taxon>Spirochaetales</taxon>
        <taxon>Sphaerochaetaceae</taxon>
        <taxon>Parasphaerochaeta</taxon>
    </lineage>
</organism>
<dbReference type="GO" id="GO:0008033">
    <property type="term" value="P:tRNA processing"/>
    <property type="evidence" value="ECO:0007669"/>
    <property type="project" value="UniProtKB-KW"/>
</dbReference>
<dbReference type="Proteomes" id="UP000007939">
    <property type="component" value="Chromosome"/>
</dbReference>
<dbReference type="GO" id="GO:0000166">
    <property type="term" value="F:nucleotide binding"/>
    <property type="evidence" value="ECO:0007669"/>
    <property type="project" value="UniProtKB-KW"/>
</dbReference>
<reference evidence="10 11" key="2">
    <citation type="journal article" date="2012" name="Stand. Genomic Sci.">
        <title>Complete genome sequence of the termite hindgut bacterium Spirochaeta coccoides type strain (SPN1(T)), reclassification in the genus Sphaerochaeta as Sphaerochaeta coccoides comb. nov. and emendations of the family Spirochaetaceae and the genus Sphaerochaeta.</title>
        <authorList>
            <person name="Abt B."/>
            <person name="Han C."/>
            <person name="Scheuner C."/>
            <person name="Lu M."/>
            <person name="Lapidus A."/>
            <person name="Nolan M."/>
            <person name="Lucas S."/>
            <person name="Hammon N."/>
            <person name="Deshpande S."/>
            <person name="Cheng J.F."/>
            <person name="Tapia R."/>
            <person name="Goodwin L.A."/>
            <person name="Pitluck S."/>
            <person name="Liolios K."/>
            <person name="Pagani I."/>
            <person name="Ivanova N."/>
            <person name="Mavromatis K."/>
            <person name="Mikhailova N."/>
            <person name="Huntemann M."/>
            <person name="Pati A."/>
            <person name="Chen A."/>
            <person name="Palaniappan K."/>
            <person name="Land M."/>
            <person name="Hauser L."/>
            <person name="Brambilla E.M."/>
            <person name="Rohde M."/>
            <person name="Spring S."/>
            <person name="Gronow S."/>
            <person name="Goker M."/>
            <person name="Woyke T."/>
            <person name="Bristow J."/>
            <person name="Eisen J.A."/>
            <person name="Markowitz V."/>
            <person name="Hugenholtz P."/>
            <person name="Kyrpides N.C."/>
            <person name="Klenk H.P."/>
            <person name="Detter J.C."/>
        </authorList>
    </citation>
    <scope>NUCLEOTIDE SEQUENCE [LARGE SCALE GENOMIC DNA]</scope>
    <source>
        <strain evidence="11">ATCC BAA-1237 / DSM 17374 / SPN1</strain>
    </source>
</reference>
<feature type="domain" description="HD" evidence="9">
    <location>
        <begin position="263"/>
        <end position="374"/>
    </location>
</feature>
<dbReference type="GO" id="GO:0046872">
    <property type="term" value="F:metal ion binding"/>
    <property type="evidence" value="ECO:0007669"/>
    <property type="project" value="UniProtKB-KW"/>
</dbReference>
<dbReference type="InterPro" id="IPR003607">
    <property type="entry name" value="HD/PDEase_dom"/>
</dbReference>
<dbReference type="GO" id="GO:0004810">
    <property type="term" value="F:CCA tRNA nucleotidyltransferase activity"/>
    <property type="evidence" value="ECO:0007669"/>
    <property type="project" value="UniProtKB-EC"/>
</dbReference>
<dbReference type="InterPro" id="IPR002646">
    <property type="entry name" value="PolA_pol_head_dom"/>
</dbReference>
<evidence type="ECO:0000256" key="3">
    <source>
        <dbReference type="ARBA" id="ARBA00022694"/>
    </source>
</evidence>
<dbReference type="InterPro" id="IPR043519">
    <property type="entry name" value="NT_sf"/>
</dbReference>
<evidence type="ECO:0000256" key="1">
    <source>
        <dbReference type="ARBA" id="ARBA00001946"/>
    </source>
</evidence>
<proteinExistence type="inferred from homology"/>
<reference evidence="11" key="1">
    <citation type="submission" date="2011-04" db="EMBL/GenBank/DDBJ databases">
        <title>The complete genome of Spirochaeta coccoides DSM 17374.</title>
        <authorList>
            <person name="Lucas S."/>
            <person name="Copeland A."/>
            <person name="Lapidus A."/>
            <person name="Bruce D."/>
            <person name="Goodwin L."/>
            <person name="Pitluck S."/>
            <person name="Peters L."/>
            <person name="Kyrpides N."/>
            <person name="Mavromatis K."/>
            <person name="Pagani I."/>
            <person name="Ivanova N."/>
            <person name="Ovchinnikova G."/>
            <person name="Lu M."/>
            <person name="Detter J.C."/>
            <person name="Tapia R."/>
            <person name="Han C."/>
            <person name="Land M."/>
            <person name="Hauser L."/>
            <person name="Markowitz V."/>
            <person name="Cheng J.-F."/>
            <person name="Hugenholtz P."/>
            <person name="Woyke T."/>
            <person name="Wu D."/>
            <person name="Spring S."/>
            <person name="Schroeder M."/>
            <person name="Brambilla E."/>
            <person name="Klenk H.-P."/>
            <person name="Eisen J.A."/>
        </authorList>
    </citation>
    <scope>NUCLEOTIDE SEQUENCE [LARGE SCALE GENOMIC DNA]</scope>
    <source>
        <strain evidence="11">ATCC BAA-1237 / DSM 17374 / SPN1</strain>
    </source>
</reference>
<evidence type="ECO:0000256" key="6">
    <source>
        <dbReference type="ARBA" id="ARBA00022741"/>
    </source>
</evidence>
<dbReference type="Pfam" id="PF01743">
    <property type="entry name" value="PolyA_pol"/>
    <property type="match status" value="1"/>
</dbReference>
<dbReference type="HOGENOM" id="CLU_015961_3_1_12"/>
<dbReference type="AlphaFoldDB" id="F4GJA9"/>
<keyword evidence="4 10" id="KW-0548">Nucleotidyltransferase</keyword>
<evidence type="ECO:0000256" key="7">
    <source>
        <dbReference type="ARBA" id="ARBA00022842"/>
    </source>
</evidence>
<keyword evidence="7" id="KW-0460">Magnesium</keyword>
<dbReference type="Gene3D" id="3.30.460.10">
    <property type="entry name" value="Beta Polymerase, domain 2"/>
    <property type="match status" value="1"/>
</dbReference>
<protein>
    <submittedName>
        <fullName evidence="10">Polynucleotide adenylyltransferase/metal dependent phosphohydrolase</fullName>
        <ecNumber evidence="10">2.7.7.72</ecNumber>
    </submittedName>
</protein>
<evidence type="ECO:0000256" key="4">
    <source>
        <dbReference type="ARBA" id="ARBA00022695"/>
    </source>
</evidence>
<evidence type="ECO:0000256" key="2">
    <source>
        <dbReference type="ARBA" id="ARBA00022679"/>
    </source>
</evidence>
<evidence type="ECO:0000313" key="10">
    <source>
        <dbReference type="EMBL" id="AEC01749.1"/>
    </source>
</evidence>
<keyword evidence="11" id="KW-1185">Reference proteome</keyword>
<dbReference type="GO" id="GO:0000049">
    <property type="term" value="F:tRNA binding"/>
    <property type="evidence" value="ECO:0007669"/>
    <property type="project" value="TreeGrafter"/>
</dbReference>
<keyword evidence="5" id="KW-0479">Metal-binding</keyword>
<evidence type="ECO:0000256" key="5">
    <source>
        <dbReference type="ARBA" id="ARBA00022723"/>
    </source>
</evidence>
<name>F4GJA9_PARC1</name>
<dbReference type="InterPro" id="IPR006674">
    <property type="entry name" value="HD_domain"/>
</dbReference>
<keyword evidence="2 8" id="KW-0808">Transferase</keyword>
<evidence type="ECO:0000313" key="11">
    <source>
        <dbReference type="Proteomes" id="UP000007939"/>
    </source>
</evidence>
<comment type="cofactor">
    <cofactor evidence="1">
        <name>Mg(2+)</name>
        <dbReference type="ChEBI" id="CHEBI:18420"/>
    </cofactor>
</comment>
<keyword evidence="8" id="KW-0694">RNA-binding</keyword>
<dbReference type="EC" id="2.7.7.72" evidence="10"/>
<evidence type="ECO:0000259" key="9">
    <source>
        <dbReference type="PROSITE" id="PS51831"/>
    </source>
</evidence>
<accession>F4GJA9</accession>
<dbReference type="PROSITE" id="PS51831">
    <property type="entry name" value="HD"/>
    <property type="match status" value="1"/>
</dbReference>
<dbReference type="CDD" id="cd00077">
    <property type="entry name" value="HDc"/>
    <property type="match status" value="1"/>
</dbReference>
<dbReference type="SUPFAM" id="SSF81301">
    <property type="entry name" value="Nucleotidyltransferase"/>
    <property type="match status" value="1"/>
</dbReference>
<dbReference type="Pfam" id="PF01966">
    <property type="entry name" value="HD"/>
    <property type="match status" value="1"/>
</dbReference>
<dbReference type="InterPro" id="IPR050264">
    <property type="entry name" value="Bact_CCA-adding_enz_type3_sf"/>
</dbReference>
<dbReference type="InterPro" id="IPR032828">
    <property type="entry name" value="PolyA_RNA-bd"/>
</dbReference>
<dbReference type="PANTHER" id="PTHR46173">
    <property type="entry name" value="CCA TRNA NUCLEOTIDYLTRANSFERASE 1, MITOCHONDRIAL"/>
    <property type="match status" value="1"/>
</dbReference>
<evidence type="ECO:0000256" key="8">
    <source>
        <dbReference type="RuleBase" id="RU003953"/>
    </source>
</evidence>
<dbReference type="eggNOG" id="COG0617">
    <property type="taxonomic scope" value="Bacteria"/>
</dbReference>
<dbReference type="KEGG" id="scc:Spico_0521"/>